<proteinExistence type="predicted"/>
<dbReference type="EMBL" id="FMVM01000004">
    <property type="protein sequence ID" value="SCY40796.1"/>
    <property type="molecule type" value="Genomic_DNA"/>
</dbReference>
<protein>
    <submittedName>
        <fullName evidence="2">Uncharacterized protein</fullName>
    </submittedName>
</protein>
<feature type="region of interest" description="Disordered" evidence="1">
    <location>
        <begin position="54"/>
        <end position="125"/>
    </location>
</feature>
<accession>A0A1G5FNH7</accession>
<dbReference type="Proteomes" id="UP000198538">
    <property type="component" value="Unassembled WGS sequence"/>
</dbReference>
<reference evidence="3" key="1">
    <citation type="submission" date="2016-10" db="EMBL/GenBank/DDBJ databases">
        <authorList>
            <person name="Varghese N."/>
            <person name="Submissions S."/>
        </authorList>
    </citation>
    <scope>NUCLEOTIDE SEQUENCE [LARGE SCALE GENOMIC DNA]</scope>
    <source>
        <strain evidence="3">BL9</strain>
    </source>
</reference>
<evidence type="ECO:0000313" key="2">
    <source>
        <dbReference type="EMBL" id="SCY40796.1"/>
    </source>
</evidence>
<keyword evidence="3" id="KW-1185">Reference proteome</keyword>
<evidence type="ECO:0000313" key="3">
    <source>
        <dbReference type="Proteomes" id="UP000198538"/>
    </source>
</evidence>
<feature type="region of interest" description="Disordered" evidence="1">
    <location>
        <begin position="1"/>
        <end position="37"/>
    </location>
</feature>
<feature type="compositionally biased region" description="Basic and acidic residues" evidence="1">
    <location>
        <begin position="10"/>
        <end position="25"/>
    </location>
</feature>
<gene>
    <name evidence="2" type="ORF">SAMN05720606_104286</name>
</gene>
<dbReference type="STRING" id="582692.SAMN05720606_104286"/>
<sequence length="125" mass="13641">MSDKPISNVESERYYDRYQRSRDIPPETEVPEGDMDTFDEVSGRRIEIEMEESELPPVATSAVDEEGLESRLAETPLESVPDADLVQPGSPVDPAAPDPDALHGTDLLNGAGADAKPQQNILPPR</sequence>
<organism evidence="2 3">
    <name type="scientific">Paenibacillus polysaccharolyticus</name>
    <dbReference type="NCBI Taxonomy" id="582692"/>
    <lineage>
        <taxon>Bacteria</taxon>
        <taxon>Bacillati</taxon>
        <taxon>Bacillota</taxon>
        <taxon>Bacilli</taxon>
        <taxon>Bacillales</taxon>
        <taxon>Paenibacillaceae</taxon>
        <taxon>Paenibacillus</taxon>
    </lineage>
</organism>
<evidence type="ECO:0000256" key="1">
    <source>
        <dbReference type="SAM" id="MobiDB-lite"/>
    </source>
</evidence>
<dbReference type="AlphaFoldDB" id="A0A1G5FNH7"/>
<name>A0A1G5FNH7_9BACL</name>